<dbReference type="Proteomes" id="UP000451565">
    <property type="component" value="Unassembled WGS sequence"/>
</dbReference>
<comment type="caution">
    <text evidence="3">The sequence shown here is derived from an EMBL/GenBank/DDBJ whole genome shotgun (WGS) entry which is preliminary data.</text>
</comment>
<protein>
    <submittedName>
        <fullName evidence="3">Type IV pilus modification protein PilV</fullName>
    </submittedName>
</protein>
<dbReference type="RefSeq" id="WP_153234672.1">
    <property type="nucleotide sequence ID" value="NZ_WINI01000004.1"/>
</dbReference>
<sequence>MSGLLTCDWRFSLKYKHRQSGSCLIEILIAIVISVFILLALAAAQLTTLRNQTVAHDRTLATVLSGELIERMRANRDGALNGKYSPALQNYPGQSANRLTNGAAPGCADAIICTSSEVAAMDLYEWRASLARAVVGGWGEISGSAQQGFVVRVYFKESDNEDGVTAHADDADLSKSNCRMAVLAATTDKDVRCLATIFSL</sequence>
<keyword evidence="1" id="KW-1133">Transmembrane helix</keyword>
<name>A0A843YWZ4_9BURK</name>
<keyword evidence="1" id="KW-0472">Membrane</keyword>
<dbReference type="EMBL" id="WINI01000004">
    <property type="protein sequence ID" value="MQR01076.1"/>
    <property type="molecule type" value="Genomic_DNA"/>
</dbReference>
<evidence type="ECO:0000313" key="3">
    <source>
        <dbReference type="EMBL" id="MQR01076.1"/>
    </source>
</evidence>
<evidence type="ECO:0000259" key="2">
    <source>
        <dbReference type="Pfam" id="PF22150"/>
    </source>
</evidence>
<keyword evidence="1" id="KW-0812">Transmembrane</keyword>
<evidence type="ECO:0000313" key="4">
    <source>
        <dbReference type="Proteomes" id="UP000451565"/>
    </source>
</evidence>
<dbReference type="OrthoDB" id="8547299at2"/>
<accession>A0A843YWZ4</accession>
<dbReference type="Pfam" id="PF22150">
    <property type="entry name" value="Tt1218-like"/>
    <property type="match status" value="1"/>
</dbReference>
<dbReference type="InterPro" id="IPR013362">
    <property type="entry name" value="Pilus_4_PilV"/>
</dbReference>
<dbReference type="NCBIfam" id="TIGR02523">
    <property type="entry name" value="type_IV_pilV"/>
    <property type="match status" value="1"/>
</dbReference>
<gene>
    <name evidence="3" type="primary">pilV</name>
    <name evidence="3" type="ORF">GEV47_10315</name>
</gene>
<evidence type="ECO:0000256" key="1">
    <source>
        <dbReference type="SAM" id="Phobius"/>
    </source>
</evidence>
<organism evidence="3 4">
    <name type="scientific">Glaciimonas soli</name>
    <dbReference type="NCBI Taxonomy" id="2590999"/>
    <lineage>
        <taxon>Bacteria</taxon>
        <taxon>Pseudomonadati</taxon>
        <taxon>Pseudomonadota</taxon>
        <taxon>Betaproteobacteria</taxon>
        <taxon>Burkholderiales</taxon>
        <taxon>Oxalobacteraceae</taxon>
        <taxon>Glaciimonas</taxon>
    </lineage>
</organism>
<dbReference type="AlphaFoldDB" id="A0A843YWZ4"/>
<proteinExistence type="predicted"/>
<dbReference type="InterPro" id="IPR054402">
    <property type="entry name" value="Tt1218-like_dom"/>
</dbReference>
<feature type="domain" description="Type IV pilin Tt1218-like" evidence="2">
    <location>
        <begin position="43"/>
        <end position="123"/>
    </location>
</feature>
<reference evidence="3 4" key="1">
    <citation type="submission" date="2019-10" db="EMBL/GenBank/DDBJ databases">
        <title>Glaciimonas soli sp. nov., a psychrophilic bacterium isolated from the forest soil of a high elevation mountain in Taiwan.</title>
        <authorList>
            <person name="Wang L.-T."/>
            <person name="Shieh W.Y."/>
        </authorList>
    </citation>
    <scope>NUCLEOTIDE SEQUENCE [LARGE SCALE GENOMIC DNA]</scope>
    <source>
        <strain evidence="3 4">GS1</strain>
    </source>
</reference>
<feature type="transmembrane region" description="Helical" evidence="1">
    <location>
        <begin position="21"/>
        <end position="44"/>
    </location>
</feature>
<keyword evidence="4" id="KW-1185">Reference proteome</keyword>